<feature type="region of interest" description="Disordered" evidence="1">
    <location>
        <begin position="316"/>
        <end position="365"/>
    </location>
</feature>
<feature type="compositionally biased region" description="Basic and acidic residues" evidence="1">
    <location>
        <begin position="328"/>
        <end position="342"/>
    </location>
</feature>
<keyword evidence="4" id="KW-1185">Reference proteome</keyword>
<proteinExistence type="predicted"/>
<evidence type="ECO:0000256" key="1">
    <source>
        <dbReference type="SAM" id="MobiDB-lite"/>
    </source>
</evidence>
<comment type="caution">
    <text evidence="3">The sequence shown here is derived from an EMBL/GenBank/DDBJ whole genome shotgun (WGS) entry which is preliminary data.</text>
</comment>
<evidence type="ECO:0000256" key="2">
    <source>
        <dbReference type="SAM" id="Phobius"/>
    </source>
</evidence>
<reference evidence="3 4" key="1">
    <citation type="journal article" date="2016" name="BMC Genomics">
        <title>Comparative genomics reveals Cyclospora cayetanensis possesses coccidia-like metabolism and invasion components but unique surface antigens.</title>
        <authorList>
            <person name="Liu S."/>
            <person name="Wang L."/>
            <person name="Zheng H."/>
            <person name="Xu Z."/>
            <person name="Roellig D.M."/>
            <person name="Li N."/>
            <person name="Frace M.A."/>
            <person name="Tang K."/>
            <person name="Arrowood M.J."/>
            <person name="Moss D.M."/>
            <person name="Zhang L."/>
            <person name="Feng Y."/>
            <person name="Xiao L."/>
        </authorList>
    </citation>
    <scope>NUCLEOTIDE SEQUENCE [LARGE SCALE GENOMIC DNA]</scope>
    <source>
        <strain evidence="3 4">CHN_HEN01</strain>
    </source>
</reference>
<evidence type="ECO:0000313" key="4">
    <source>
        <dbReference type="Proteomes" id="UP000095192"/>
    </source>
</evidence>
<organism evidence="3 4">
    <name type="scientific">Cyclospora cayetanensis</name>
    <dbReference type="NCBI Taxonomy" id="88456"/>
    <lineage>
        <taxon>Eukaryota</taxon>
        <taxon>Sar</taxon>
        <taxon>Alveolata</taxon>
        <taxon>Apicomplexa</taxon>
        <taxon>Conoidasida</taxon>
        <taxon>Coccidia</taxon>
        <taxon>Eucoccidiorida</taxon>
        <taxon>Eimeriorina</taxon>
        <taxon>Eimeriidae</taxon>
        <taxon>Cyclospora</taxon>
    </lineage>
</organism>
<keyword evidence="2" id="KW-0472">Membrane</keyword>
<feature type="transmembrane region" description="Helical" evidence="2">
    <location>
        <begin position="78"/>
        <end position="100"/>
    </location>
</feature>
<dbReference type="EMBL" id="JROU02001500">
    <property type="protein sequence ID" value="OEH76240.1"/>
    <property type="molecule type" value="Genomic_DNA"/>
</dbReference>
<feature type="compositionally biased region" description="Polar residues" evidence="1">
    <location>
        <begin position="383"/>
        <end position="402"/>
    </location>
</feature>
<gene>
    <name evidence="3" type="ORF">cyc_02900</name>
</gene>
<dbReference type="VEuPathDB" id="ToxoDB:cyc_02900"/>
<dbReference type="InParanoid" id="A0A1D3CYG6"/>
<dbReference type="Proteomes" id="UP000095192">
    <property type="component" value="Unassembled WGS sequence"/>
</dbReference>
<keyword evidence="2" id="KW-0812">Transmembrane</keyword>
<dbReference type="VEuPathDB" id="ToxoDB:LOC34619677"/>
<sequence length="410" mass="44255">MPPGSLPSSSGAGSSCPCLPATARMSKPIWSSSSPSEYDGGGSFCSRFCRSLDWCLSECLCPPFDVAFKRRLRQQLRLVLLFFVLSTIAAAYPFAFLSLVEAQYPSIRPLHLPDVSASAAAERGGYLKTTRTEEPAPPAALRAAAAQPASAMALIMFVPPKTEHLYSFDRGLLYALLYWGLLLLVPCQALLLLVAVAVSQAGDRALTDEPHKGRDCAARLVSVNSRWLTWNGCLCSPSLAALCCVNLSAFFAAAPSHRLQLGMAVWTQLAISLLIHFPLGIHVRNAVKLFEGAAALQLLQHALEADHRLSAAVMLPSRAPPPQGAAGKENHDEQAQDQEQQRRHLHQQQVDVAASEKLRNNPLGGGGVRRLLHAFVEQERLVSTQAEQETQPLLQDAAQSPSAEDDSAVV</sequence>
<keyword evidence="2" id="KW-1133">Transmembrane helix</keyword>
<dbReference type="AlphaFoldDB" id="A0A1D3CYG6"/>
<accession>A0A1D3CYG6</accession>
<protein>
    <recommendedName>
        <fullName evidence="5">Transmembrane protein</fullName>
    </recommendedName>
</protein>
<name>A0A1D3CYG6_9EIME</name>
<feature type="transmembrane region" description="Helical" evidence="2">
    <location>
        <begin position="228"/>
        <end position="254"/>
    </location>
</feature>
<feature type="transmembrane region" description="Helical" evidence="2">
    <location>
        <begin position="171"/>
        <end position="198"/>
    </location>
</feature>
<evidence type="ECO:0000313" key="3">
    <source>
        <dbReference type="EMBL" id="OEH76240.1"/>
    </source>
</evidence>
<feature type="transmembrane region" description="Helical" evidence="2">
    <location>
        <begin position="261"/>
        <end position="281"/>
    </location>
</feature>
<evidence type="ECO:0008006" key="5">
    <source>
        <dbReference type="Google" id="ProtNLM"/>
    </source>
</evidence>
<feature type="region of interest" description="Disordered" evidence="1">
    <location>
        <begin position="383"/>
        <end position="410"/>
    </location>
</feature>